<dbReference type="SUPFAM" id="SSF161098">
    <property type="entry name" value="MetI-like"/>
    <property type="match status" value="2"/>
</dbReference>
<evidence type="ECO:0000259" key="9">
    <source>
        <dbReference type="PROSITE" id="PS50928"/>
    </source>
</evidence>
<dbReference type="Proteomes" id="UP000276349">
    <property type="component" value="Unassembled WGS sequence"/>
</dbReference>
<dbReference type="PROSITE" id="PS50928">
    <property type="entry name" value="ABC_TM1"/>
    <property type="match status" value="2"/>
</dbReference>
<evidence type="ECO:0000256" key="3">
    <source>
        <dbReference type="ARBA" id="ARBA00022475"/>
    </source>
</evidence>
<dbReference type="RefSeq" id="WP_126294940.1">
    <property type="nucleotide sequence ID" value="NZ_CP155468.1"/>
</dbReference>
<dbReference type="InterPro" id="IPR000515">
    <property type="entry name" value="MetI-like"/>
</dbReference>
<comment type="subcellular location">
    <subcellularLocation>
        <location evidence="1">Cell inner membrane</location>
        <topology evidence="1">Multi-pass membrane protein</topology>
    </subcellularLocation>
    <subcellularLocation>
        <location evidence="8">Cell membrane</location>
        <topology evidence="8">Multi-pass membrane protein</topology>
    </subcellularLocation>
</comment>
<evidence type="ECO:0000256" key="6">
    <source>
        <dbReference type="ARBA" id="ARBA00022989"/>
    </source>
</evidence>
<accession>A0A3S0QU40</accession>
<evidence type="ECO:0000256" key="2">
    <source>
        <dbReference type="ARBA" id="ARBA00022448"/>
    </source>
</evidence>
<keyword evidence="11" id="KW-1185">Reference proteome</keyword>
<sequence>MTGNSFNDETLDRYKSLNTKKKSSEWFSLLFKNKNLYLSLLIILIVFVIPVIRLFLMSFQANDSFSFENYTNILSEKYTWTVIKNTCLIVVGSTVISLIVGVSLAWIMAYTNIRLKKLMQVFILLPFIIPSYIVTIAWTQFVGNIKAFDINLYSMGGIIFVLGISHYPLVYLFTVNVLKKIPRELEWAVRASGGGQLKAFWHVTVPLALPGIVGGGMIAFLSNLDNFGIPAFLGIPSNITILSTAIYQEVIGFGENAFSRAATFSVLLAVFALFATGIQWFLLRKSKVTETAAADNSPRFYLCKSRPFVEFSIWLFIVGVSIVPLLSMLKTSLLKVYGLSFTLENITLHNFNYLLYDYDKVATALLNSLKLAGLTTLICLIIGTLVAYFRIRKPSFLTKALEVSISIPYTLPGMVLALAMIFTWMQPIPGWNPGIYGSIWILLIAYVTRFMILQVRGSSSAFTQISVDLEEAAHISGASTWSKWRYILLPLILPSVLSGSILVLLTTLTELTISSLLWSSGSETIGVIIFNFEQAGYTTYSTAFSVITLLFMGILAALVYGIIYIWQRSVRAS</sequence>
<evidence type="ECO:0000313" key="10">
    <source>
        <dbReference type="EMBL" id="RTQ91652.1"/>
    </source>
</evidence>
<keyword evidence="7 8" id="KW-0472">Membrane</keyword>
<feature type="transmembrane region" description="Helical" evidence="8">
    <location>
        <begin position="368"/>
        <end position="389"/>
    </location>
</feature>
<dbReference type="GO" id="GO:0005886">
    <property type="term" value="C:plasma membrane"/>
    <property type="evidence" value="ECO:0007669"/>
    <property type="project" value="UniProtKB-SubCell"/>
</dbReference>
<evidence type="ECO:0000256" key="8">
    <source>
        <dbReference type="RuleBase" id="RU363032"/>
    </source>
</evidence>
<dbReference type="EMBL" id="RXNR01000038">
    <property type="protein sequence ID" value="RTQ91652.1"/>
    <property type="molecule type" value="Genomic_DNA"/>
</dbReference>
<dbReference type="Gene3D" id="1.10.3720.10">
    <property type="entry name" value="MetI-like"/>
    <property type="match status" value="2"/>
</dbReference>
<dbReference type="GO" id="GO:0055085">
    <property type="term" value="P:transmembrane transport"/>
    <property type="evidence" value="ECO:0007669"/>
    <property type="project" value="InterPro"/>
</dbReference>
<feature type="domain" description="ABC transmembrane type-1" evidence="9">
    <location>
        <begin position="365"/>
        <end position="559"/>
    </location>
</feature>
<evidence type="ECO:0000313" key="11">
    <source>
        <dbReference type="Proteomes" id="UP000276349"/>
    </source>
</evidence>
<organism evidence="10 11">
    <name type="scientific">Lysinibacillus telephonicus</name>
    <dbReference type="NCBI Taxonomy" id="1714840"/>
    <lineage>
        <taxon>Bacteria</taxon>
        <taxon>Bacillati</taxon>
        <taxon>Bacillota</taxon>
        <taxon>Bacilli</taxon>
        <taxon>Bacillales</taxon>
        <taxon>Bacillaceae</taxon>
        <taxon>Lysinibacillus</taxon>
    </lineage>
</organism>
<feature type="transmembrane region" description="Helical" evidence="8">
    <location>
        <begin position="88"/>
        <end position="109"/>
    </location>
</feature>
<dbReference type="Pfam" id="PF00528">
    <property type="entry name" value="BPD_transp_1"/>
    <property type="match status" value="2"/>
</dbReference>
<reference evidence="10 11" key="1">
    <citation type="submission" date="2018-12" db="EMBL/GenBank/DDBJ databases">
        <authorList>
            <person name="Yu L."/>
        </authorList>
    </citation>
    <scope>NUCLEOTIDE SEQUENCE [LARGE SCALE GENOMIC DNA]</scope>
    <source>
        <strain evidence="10 11">S5H2222</strain>
    </source>
</reference>
<dbReference type="InterPro" id="IPR035906">
    <property type="entry name" value="MetI-like_sf"/>
</dbReference>
<proteinExistence type="inferred from homology"/>
<feature type="transmembrane region" description="Helical" evidence="8">
    <location>
        <begin position="311"/>
        <end position="329"/>
    </location>
</feature>
<name>A0A3S0QU40_9BACI</name>
<feature type="transmembrane region" description="Helical" evidence="8">
    <location>
        <begin position="401"/>
        <end position="422"/>
    </location>
</feature>
<comment type="similarity">
    <text evidence="8">Belongs to the binding-protein-dependent transport system permease family.</text>
</comment>
<evidence type="ECO:0000256" key="1">
    <source>
        <dbReference type="ARBA" id="ARBA00004429"/>
    </source>
</evidence>
<keyword evidence="3" id="KW-1003">Cell membrane</keyword>
<feature type="transmembrane region" description="Helical" evidence="8">
    <location>
        <begin position="543"/>
        <end position="566"/>
    </location>
</feature>
<feature type="transmembrane region" description="Helical" evidence="8">
    <location>
        <begin position="36"/>
        <end position="56"/>
    </location>
</feature>
<dbReference type="AlphaFoldDB" id="A0A3S0QU40"/>
<protein>
    <submittedName>
        <fullName evidence="10">Iron ABC transporter permease</fullName>
    </submittedName>
</protein>
<evidence type="ECO:0000256" key="7">
    <source>
        <dbReference type="ARBA" id="ARBA00023136"/>
    </source>
</evidence>
<feature type="transmembrane region" description="Helical" evidence="8">
    <location>
        <begin position="434"/>
        <end position="452"/>
    </location>
</feature>
<keyword evidence="4" id="KW-0997">Cell inner membrane</keyword>
<feature type="transmembrane region" description="Helical" evidence="8">
    <location>
        <begin position="121"/>
        <end position="141"/>
    </location>
</feature>
<dbReference type="PANTHER" id="PTHR43357">
    <property type="entry name" value="INNER MEMBRANE ABC TRANSPORTER PERMEASE PROTEIN YDCV"/>
    <property type="match status" value="1"/>
</dbReference>
<dbReference type="CDD" id="cd06261">
    <property type="entry name" value="TM_PBP2"/>
    <property type="match status" value="2"/>
</dbReference>
<dbReference type="OrthoDB" id="9776648at2"/>
<feature type="transmembrane region" description="Helical" evidence="8">
    <location>
        <begin position="153"/>
        <end position="178"/>
    </location>
</feature>
<keyword evidence="2 8" id="KW-0813">Transport</keyword>
<feature type="domain" description="ABC transmembrane type-1" evidence="9">
    <location>
        <begin position="83"/>
        <end position="279"/>
    </location>
</feature>
<feature type="transmembrane region" description="Helical" evidence="8">
    <location>
        <begin position="199"/>
        <end position="221"/>
    </location>
</feature>
<gene>
    <name evidence="10" type="ORF">EKG35_13130</name>
</gene>
<feature type="transmembrane region" description="Helical" evidence="8">
    <location>
        <begin position="486"/>
        <end position="508"/>
    </location>
</feature>
<dbReference type="PANTHER" id="PTHR43357:SF3">
    <property type="entry name" value="FE(3+)-TRANSPORT SYSTEM PERMEASE PROTEIN FBPB 2"/>
    <property type="match status" value="1"/>
</dbReference>
<evidence type="ECO:0000256" key="4">
    <source>
        <dbReference type="ARBA" id="ARBA00022519"/>
    </source>
</evidence>
<comment type="caution">
    <text evidence="10">The sequence shown here is derived from an EMBL/GenBank/DDBJ whole genome shotgun (WGS) entry which is preliminary data.</text>
</comment>
<evidence type="ECO:0000256" key="5">
    <source>
        <dbReference type="ARBA" id="ARBA00022692"/>
    </source>
</evidence>
<keyword evidence="6 8" id="KW-1133">Transmembrane helix</keyword>
<feature type="transmembrane region" description="Helical" evidence="8">
    <location>
        <begin position="259"/>
        <end position="282"/>
    </location>
</feature>
<keyword evidence="5 8" id="KW-0812">Transmembrane</keyword>